<keyword evidence="1" id="KW-1133">Transmembrane helix</keyword>
<dbReference type="PANTHER" id="PTHR34351">
    <property type="entry name" value="SLR1927 PROTEIN-RELATED"/>
    <property type="match status" value="1"/>
</dbReference>
<protein>
    <submittedName>
        <fullName evidence="2">DUF58 domain-containing protein</fullName>
    </submittedName>
</protein>
<proteinExistence type="predicted"/>
<evidence type="ECO:0000256" key="1">
    <source>
        <dbReference type="SAM" id="Phobius"/>
    </source>
</evidence>
<dbReference type="PANTHER" id="PTHR34351:SF1">
    <property type="entry name" value="SLR1927 PROTEIN"/>
    <property type="match status" value="1"/>
</dbReference>
<organism evidence="2 3">
    <name type="scientific">Denitrificimonas caeni</name>
    <dbReference type="NCBI Taxonomy" id="521720"/>
    <lineage>
        <taxon>Bacteria</taxon>
        <taxon>Pseudomonadati</taxon>
        <taxon>Pseudomonadota</taxon>
        <taxon>Gammaproteobacteria</taxon>
        <taxon>Pseudomonadales</taxon>
        <taxon>Pseudomonadaceae</taxon>
        <taxon>Denitrificimonas</taxon>
    </lineage>
</organism>
<dbReference type="EMBL" id="CP114976">
    <property type="protein sequence ID" value="WBE24343.1"/>
    <property type="molecule type" value="Genomic_DNA"/>
</dbReference>
<sequence>MLSRLLSKPRQWFAAWLARRLPPVQSLRLQQRHIFIVPTRTGVAYAGALILMLLVAINYQNSLAYALTFLLASLGLLTMFHTWRNLAGLTLSAAGSVPCFVGEQGLYRVGLYSEKNTYQAIAIGWHRQALTLLDVPANDQQVAELSVLGKQRGWQPAPRLRVETRFPLGLFVAWSQLDLAQALLVYPQPIDDAVPAAAGEGDEHDNAETAFTAGADDYYGLTAWQPGDSLRRIHWKAWSKGQGLLIKQFTEQQGQQQVLDFEQIGGAVEYRLGVLCAQVLKLSASDQPYSLYLPGQTLGPGFGLAHRQSCLRALALYGVTQP</sequence>
<feature type="transmembrane region" description="Helical" evidence="1">
    <location>
        <begin position="63"/>
        <end position="83"/>
    </location>
</feature>
<evidence type="ECO:0000313" key="2">
    <source>
        <dbReference type="EMBL" id="WBE24343.1"/>
    </source>
</evidence>
<evidence type="ECO:0000313" key="3">
    <source>
        <dbReference type="Proteomes" id="UP001212189"/>
    </source>
</evidence>
<accession>A0AAF0AKC5</accession>
<dbReference type="AlphaFoldDB" id="A0AAF0AKC5"/>
<feature type="transmembrane region" description="Helical" evidence="1">
    <location>
        <begin position="34"/>
        <end position="57"/>
    </location>
</feature>
<keyword evidence="1" id="KW-0812">Transmembrane</keyword>
<name>A0AAF0AKC5_9GAMM</name>
<gene>
    <name evidence="2" type="ORF">O6P33_08115</name>
</gene>
<dbReference type="KEGG" id="dce:O6P33_08115"/>
<keyword evidence="1" id="KW-0472">Membrane</keyword>
<dbReference type="Proteomes" id="UP001212189">
    <property type="component" value="Chromosome"/>
</dbReference>
<dbReference type="RefSeq" id="WP_269817285.1">
    <property type="nucleotide sequence ID" value="NZ_CP114976.1"/>
</dbReference>
<keyword evidence="3" id="KW-1185">Reference proteome</keyword>
<reference evidence="2 3" key="1">
    <citation type="submission" date="2022-12" db="EMBL/GenBank/DDBJ databases">
        <title>Coexistence and Characterization of a Novel Tigecycline Resistance gene tet(X) variant and blaNDM-1 in a Pseudomonas caeni Isolate of Chicken Origin.</title>
        <authorList>
            <person name="Lu X."/>
            <person name="Zhang L."/>
            <person name="Li R."/>
            <person name="Wang Z."/>
        </authorList>
    </citation>
    <scope>NUCLEOTIDE SEQUENCE [LARGE SCALE GENOMIC DNA]</scope>
    <source>
        <strain evidence="2 3">CE14</strain>
    </source>
</reference>